<evidence type="ECO:0000313" key="3">
    <source>
        <dbReference type="EMBL" id="RMB13370.1"/>
    </source>
</evidence>
<accession>A0A3M0CY37</accession>
<dbReference type="EMBL" id="REFS01000005">
    <property type="protein sequence ID" value="RMB13370.1"/>
    <property type="molecule type" value="Genomic_DNA"/>
</dbReference>
<reference evidence="2 5" key="2">
    <citation type="submission" date="2018-07" db="EMBL/GenBank/DDBJ databases">
        <title>Genome sequences of Haloplanus aerogenes JCM 16430T.</title>
        <authorList>
            <person name="Kim Y.B."/>
            <person name="Roh S.W."/>
        </authorList>
    </citation>
    <scope>NUCLEOTIDE SEQUENCE [LARGE SCALE GENOMIC DNA]</scope>
    <source>
        <strain evidence="2 5">JCM 16430</strain>
    </source>
</reference>
<dbReference type="KEGG" id="haer:DU502_00115"/>
<dbReference type="OrthoDB" id="341830at2157"/>
<keyword evidence="1" id="KW-1133">Transmembrane helix</keyword>
<dbReference type="AlphaFoldDB" id="A0A3M0CY37"/>
<keyword evidence="5" id="KW-1185">Reference proteome</keyword>
<reference evidence="3" key="3">
    <citation type="submission" date="2018-10" db="EMBL/GenBank/DDBJ databases">
        <authorList>
            <person name="Whitman W."/>
            <person name="Huntemann M."/>
            <person name="Clum A."/>
            <person name="Pillay M."/>
            <person name="Palaniappan K."/>
            <person name="Varghese N."/>
            <person name="Mikhailova N."/>
            <person name="Stamatis D."/>
            <person name="Reddy T."/>
            <person name="Daum C."/>
            <person name="Shapiro N."/>
            <person name="Ivanova N."/>
            <person name="Kyrpides N."/>
            <person name="Woyke T."/>
        </authorList>
    </citation>
    <scope>NUCLEOTIDE SEQUENCE</scope>
    <source>
        <strain evidence="3">CGMCC 1.10124</strain>
    </source>
</reference>
<dbReference type="GeneID" id="38469643"/>
<protein>
    <submittedName>
        <fullName evidence="3">Uncharacterized protein</fullName>
    </submittedName>
</protein>
<name>A0A3M0CY37_9EURY</name>
<reference evidence="3 4" key="1">
    <citation type="journal article" date="2015" name="Stand. Genomic Sci.">
        <title>Genomic Encyclopedia of Bacterial and Archaeal Type Strains, Phase III: the genomes of soil and plant-associated and newly described type strains.</title>
        <authorList>
            <person name="Whitman W.B."/>
            <person name="Woyke T."/>
            <person name="Klenk H.P."/>
            <person name="Zhou Y."/>
            <person name="Lilburn T.G."/>
            <person name="Beck B.J."/>
            <person name="De Vos P."/>
            <person name="Vandamme P."/>
            <person name="Eisen J.A."/>
            <person name="Garrity G."/>
            <person name="Hugenholtz P."/>
            <person name="Kyrpides N.C."/>
        </authorList>
    </citation>
    <scope>NUCLEOTIDE SEQUENCE [LARGE SCALE GENOMIC DNA]</scope>
    <source>
        <strain evidence="3 4">CGMCC 1.10124</strain>
    </source>
</reference>
<dbReference type="Proteomes" id="UP000277326">
    <property type="component" value="Unassembled WGS sequence"/>
</dbReference>
<dbReference type="RefSeq" id="WP_121921287.1">
    <property type="nucleotide sequence ID" value="NZ_CP034145.1"/>
</dbReference>
<gene>
    <name evidence="3" type="ORF">ATH50_2703</name>
    <name evidence="2" type="ORF">DU502_00115</name>
</gene>
<evidence type="ECO:0000313" key="5">
    <source>
        <dbReference type="Proteomes" id="UP000282007"/>
    </source>
</evidence>
<proteinExistence type="predicted"/>
<evidence type="ECO:0000313" key="2">
    <source>
        <dbReference type="EMBL" id="AZH23871.1"/>
    </source>
</evidence>
<dbReference type="Proteomes" id="UP000282007">
    <property type="component" value="Chromosome"/>
</dbReference>
<feature type="transmembrane region" description="Helical" evidence="1">
    <location>
        <begin position="229"/>
        <end position="253"/>
    </location>
</feature>
<evidence type="ECO:0000256" key="1">
    <source>
        <dbReference type="SAM" id="Phobius"/>
    </source>
</evidence>
<organism evidence="3 4">
    <name type="scientific">Haloplanus aerogenes</name>
    <dbReference type="NCBI Taxonomy" id="660522"/>
    <lineage>
        <taxon>Archaea</taxon>
        <taxon>Methanobacteriati</taxon>
        <taxon>Methanobacteriota</taxon>
        <taxon>Stenosarchaea group</taxon>
        <taxon>Halobacteria</taxon>
        <taxon>Halobacteriales</taxon>
        <taxon>Haloferacaceae</taxon>
        <taxon>Haloplanus</taxon>
    </lineage>
</organism>
<dbReference type="EMBL" id="CP034145">
    <property type="protein sequence ID" value="AZH23871.1"/>
    <property type="molecule type" value="Genomic_DNA"/>
</dbReference>
<keyword evidence="1" id="KW-0812">Transmembrane</keyword>
<keyword evidence="1" id="KW-0472">Membrane</keyword>
<evidence type="ECO:0000313" key="4">
    <source>
        <dbReference type="Proteomes" id="UP000277326"/>
    </source>
</evidence>
<sequence>MDSRKLTLLVAVGLVCLPAPLYLSWAGQATAPPPKTSQIYVAEPLDPTNESDRDAIVEQYRTTVALSVHQVSERYSAGEYRTPNATRAALTAAMETGQSRATDAGTKADLRAIARNETFVYDAYGDHERYYRLRVVENGSVVRAENVSRDRVAAAILDEHVYRYDRLSPGAQRTVDRILDNSSADGDGYRPRVNDPFVDRLPALVEKDERLYSLTVYGHVDDFGPGFTWFVRGLLVTGVGVLLLLVAGGRYAYGWWRGQSVE</sequence>